<dbReference type="Proteomes" id="UP000326546">
    <property type="component" value="Chromosome"/>
</dbReference>
<dbReference type="SUPFAM" id="SSF55729">
    <property type="entry name" value="Acyl-CoA N-acyltransferases (Nat)"/>
    <property type="match status" value="1"/>
</dbReference>
<accession>A0A5J6V5B8</accession>
<proteinExistence type="predicted"/>
<dbReference type="AlphaFoldDB" id="A0A5J6V5B8"/>
<dbReference type="OrthoDB" id="7945430at2"/>
<gene>
    <name evidence="1" type="ORF">FY030_09900</name>
</gene>
<dbReference type="RefSeq" id="WP_158061361.1">
    <property type="nucleotide sequence ID" value="NZ_CP044427.1"/>
</dbReference>
<protein>
    <submittedName>
        <fullName evidence="1">N-acetyltransferase</fullName>
    </submittedName>
</protein>
<dbReference type="KEGG" id="serw:FY030_09900"/>
<evidence type="ECO:0000313" key="1">
    <source>
        <dbReference type="EMBL" id="QFG68975.1"/>
    </source>
</evidence>
<keyword evidence="2" id="KW-1185">Reference proteome</keyword>
<keyword evidence="1" id="KW-0808">Transferase</keyword>
<sequence length="234" mass="24423">MDRVDLTALLRGAAGGRFPPVDGGVSRARPWRAGVEAAVAFTGHAVLAVAAEVSDEALLRLGVHGYGGVHDPRLVAALAGQGEIGVLDVLLVAPATEPTAQAPGPETRPDSDVPVAPLVTRPDLACAERARHAHLWRDDVRVLGLPDHETTGLATLSRGIAGLTEVGIQAEDGEAGQLLAGALARVPRGELVLASVTPGNARSLRFFLRRGFVPVGSVQQWRPRRVRPVDDATG</sequence>
<name>A0A5J6V5B8_9MICO</name>
<dbReference type="InterPro" id="IPR016181">
    <property type="entry name" value="Acyl_CoA_acyltransferase"/>
</dbReference>
<evidence type="ECO:0000313" key="2">
    <source>
        <dbReference type="Proteomes" id="UP000326546"/>
    </source>
</evidence>
<reference evidence="1 2" key="1">
    <citation type="submission" date="2019-09" db="EMBL/GenBank/DDBJ databases">
        <title>Serinicoccus pratensis sp. nov., isolated from meadow soil.</title>
        <authorList>
            <person name="Zhang W."/>
        </authorList>
    </citation>
    <scope>NUCLEOTIDE SEQUENCE [LARGE SCALE GENOMIC DNA]</scope>
    <source>
        <strain evidence="1 2">W204</strain>
    </source>
</reference>
<organism evidence="1 2">
    <name type="scientific">Ornithinimicrobium pratense</name>
    <dbReference type="NCBI Taxonomy" id="2593973"/>
    <lineage>
        <taxon>Bacteria</taxon>
        <taxon>Bacillati</taxon>
        <taxon>Actinomycetota</taxon>
        <taxon>Actinomycetes</taxon>
        <taxon>Micrococcales</taxon>
        <taxon>Ornithinimicrobiaceae</taxon>
        <taxon>Ornithinimicrobium</taxon>
    </lineage>
</organism>
<dbReference type="EMBL" id="CP044427">
    <property type="protein sequence ID" value="QFG68975.1"/>
    <property type="molecule type" value="Genomic_DNA"/>
</dbReference>
<dbReference type="GO" id="GO:0016740">
    <property type="term" value="F:transferase activity"/>
    <property type="evidence" value="ECO:0007669"/>
    <property type="project" value="UniProtKB-KW"/>
</dbReference>